<dbReference type="Proteomes" id="UP000295096">
    <property type="component" value="Unassembled WGS sequence"/>
</dbReference>
<organism evidence="1 2">
    <name type="scientific">Dankookia rubra</name>
    <dbReference type="NCBI Taxonomy" id="1442381"/>
    <lineage>
        <taxon>Bacteria</taxon>
        <taxon>Pseudomonadati</taxon>
        <taxon>Pseudomonadota</taxon>
        <taxon>Alphaproteobacteria</taxon>
        <taxon>Acetobacterales</taxon>
        <taxon>Roseomonadaceae</taxon>
        <taxon>Dankookia</taxon>
    </lineage>
</organism>
<evidence type="ECO:0000313" key="2">
    <source>
        <dbReference type="Proteomes" id="UP000295096"/>
    </source>
</evidence>
<sequence>MAASGNSQPTYAAVSPYSYAPGTYYGASPYWGARSYYGPYWGAPAVSLGFFGGGWGHRHFGHYNHFGGHHHFGGHGHRH</sequence>
<accession>A0A4R5QGA6</accession>
<name>A0A4R5QGA6_9PROT</name>
<keyword evidence="2" id="KW-1185">Reference proteome</keyword>
<reference evidence="1 2" key="1">
    <citation type="journal article" date="2016" name="J. Microbiol.">
        <title>Dankookia rubra gen. nov., sp. nov., an alphaproteobacterium isolated from sediment of a shallow stream.</title>
        <authorList>
            <person name="Kim W.H."/>
            <person name="Kim D.H."/>
            <person name="Kang K."/>
            <person name="Ahn T.Y."/>
        </authorList>
    </citation>
    <scope>NUCLEOTIDE SEQUENCE [LARGE SCALE GENOMIC DNA]</scope>
    <source>
        <strain evidence="1 2">JCM30602</strain>
    </source>
</reference>
<dbReference type="AlphaFoldDB" id="A0A4R5QGA6"/>
<gene>
    <name evidence="1" type="ORF">E2C06_11965</name>
</gene>
<comment type="caution">
    <text evidence="1">The sequence shown here is derived from an EMBL/GenBank/DDBJ whole genome shotgun (WGS) entry which is preliminary data.</text>
</comment>
<protein>
    <submittedName>
        <fullName evidence="1">Uncharacterized protein</fullName>
    </submittedName>
</protein>
<proteinExistence type="predicted"/>
<dbReference type="EMBL" id="SMSJ01000012">
    <property type="protein sequence ID" value="TDH62322.1"/>
    <property type="molecule type" value="Genomic_DNA"/>
</dbReference>
<evidence type="ECO:0000313" key="1">
    <source>
        <dbReference type="EMBL" id="TDH62322.1"/>
    </source>
</evidence>